<evidence type="ECO:0000313" key="3">
    <source>
        <dbReference type="Proteomes" id="UP000523000"/>
    </source>
</evidence>
<feature type="transmembrane region" description="Helical" evidence="1">
    <location>
        <begin position="159"/>
        <end position="180"/>
    </location>
</feature>
<keyword evidence="1" id="KW-0472">Membrane</keyword>
<dbReference type="AlphaFoldDB" id="A0A839QMT4"/>
<keyword evidence="1" id="KW-1133">Transmembrane helix</keyword>
<evidence type="ECO:0000313" key="2">
    <source>
        <dbReference type="EMBL" id="MBB2997207.1"/>
    </source>
</evidence>
<accession>A0A839QMT4</accession>
<feature type="transmembrane region" description="Helical" evidence="1">
    <location>
        <begin position="31"/>
        <end position="52"/>
    </location>
</feature>
<organism evidence="2 3">
    <name type="scientific">Paeniglutamicibacter cryotolerans</name>
    <dbReference type="NCBI Taxonomy" id="670079"/>
    <lineage>
        <taxon>Bacteria</taxon>
        <taxon>Bacillati</taxon>
        <taxon>Actinomycetota</taxon>
        <taxon>Actinomycetes</taxon>
        <taxon>Micrococcales</taxon>
        <taxon>Micrococcaceae</taxon>
        <taxon>Paeniglutamicibacter</taxon>
    </lineage>
</organism>
<reference evidence="2 3" key="1">
    <citation type="submission" date="2020-08" db="EMBL/GenBank/DDBJ databases">
        <title>Sequencing the genomes of 1000 actinobacteria strains.</title>
        <authorList>
            <person name="Klenk H.-P."/>
        </authorList>
    </citation>
    <scope>NUCLEOTIDE SEQUENCE [LARGE SCALE GENOMIC DNA]</scope>
    <source>
        <strain evidence="2 3">DSM 22826</strain>
    </source>
</reference>
<protein>
    <submittedName>
        <fullName evidence="2">Uncharacterized protein</fullName>
    </submittedName>
</protein>
<feature type="transmembrane region" description="Helical" evidence="1">
    <location>
        <begin position="64"/>
        <end position="82"/>
    </location>
</feature>
<dbReference type="EMBL" id="JACHVS010000002">
    <property type="protein sequence ID" value="MBB2997207.1"/>
    <property type="molecule type" value="Genomic_DNA"/>
</dbReference>
<dbReference type="Proteomes" id="UP000523000">
    <property type="component" value="Unassembled WGS sequence"/>
</dbReference>
<sequence>MSIWAMVFLCLSAAAGLPQYYLRPSAGRRGWLYAGGGFQLGFLGLSALLAAIVHANGMQVPHPAVVTVFSVAAAMLGGGPVTKMVLSLSEHSTADGDQPTEPDIQGPVLRGGTWIGLLERLAIAATLWAGWPEGLAVVLAVKGLGRYSELNKDGAAERFILGTFASVIWACAAVGIGYLLT</sequence>
<proteinExistence type="predicted"/>
<keyword evidence="3" id="KW-1185">Reference proteome</keyword>
<gene>
    <name evidence="2" type="ORF">E9229_003454</name>
</gene>
<comment type="caution">
    <text evidence="2">The sequence shown here is derived from an EMBL/GenBank/DDBJ whole genome shotgun (WGS) entry which is preliminary data.</text>
</comment>
<dbReference type="RefSeq" id="WP_183512759.1">
    <property type="nucleotide sequence ID" value="NZ_BAABGK010000040.1"/>
</dbReference>
<keyword evidence="1" id="KW-0812">Transmembrane</keyword>
<name>A0A839QMT4_9MICC</name>
<evidence type="ECO:0000256" key="1">
    <source>
        <dbReference type="SAM" id="Phobius"/>
    </source>
</evidence>
<feature type="transmembrane region" description="Helical" evidence="1">
    <location>
        <begin position="121"/>
        <end position="139"/>
    </location>
</feature>